<keyword evidence="1" id="KW-0479">Metal-binding</keyword>
<evidence type="ECO:0000259" key="2">
    <source>
        <dbReference type="Pfam" id="PF09298"/>
    </source>
</evidence>
<dbReference type="InterPro" id="IPR005959">
    <property type="entry name" value="Fumarylacetoacetase"/>
</dbReference>
<dbReference type="PANTHER" id="PTHR43069">
    <property type="entry name" value="FUMARYLACETOACETASE"/>
    <property type="match status" value="1"/>
</dbReference>
<reference evidence="4" key="1">
    <citation type="journal article" date="2019" name="Int. J. Syst. Evol. Microbiol.">
        <title>The Global Catalogue of Microorganisms (GCM) 10K type strain sequencing project: providing services to taxonomists for standard genome sequencing and annotation.</title>
        <authorList>
            <consortium name="The Broad Institute Genomics Platform"/>
            <consortium name="The Broad Institute Genome Sequencing Center for Infectious Disease"/>
            <person name="Wu L."/>
            <person name="Ma J."/>
        </authorList>
    </citation>
    <scope>NUCLEOTIDE SEQUENCE [LARGE SCALE GENOMIC DNA]</scope>
    <source>
        <strain evidence="4">CCUG 63369</strain>
    </source>
</reference>
<dbReference type="EMBL" id="JBHTHR010001633">
    <property type="protein sequence ID" value="MFD0804405.1"/>
    <property type="molecule type" value="Genomic_DNA"/>
</dbReference>
<accession>A0ABW3BMZ2</accession>
<feature type="non-terminal residue" evidence="3">
    <location>
        <position position="154"/>
    </location>
</feature>
<dbReference type="Proteomes" id="UP001596956">
    <property type="component" value="Unassembled WGS sequence"/>
</dbReference>
<protein>
    <submittedName>
        <fullName evidence="3">Fumarylacetoacetase</fullName>
    </submittedName>
</protein>
<dbReference type="Pfam" id="PF09298">
    <property type="entry name" value="FAA_hydrolase_N"/>
    <property type="match status" value="1"/>
</dbReference>
<evidence type="ECO:0000313" key="4">
    <source>
        <dbReference type="Proteomes" id="UP001596956"/>
    </source>
</evidence>
<dbReference type="InterPro" id="IPR015377">
    <property type="entry name" value="Fumarylacetoacetase_N"/>
</dbReference>
<proteinExistence type="predicted"/>
<feature type="domain" description="Fumarylacetoacetase N-terminal" evidence="2">
    <location>
        <begin position="18"/>
        <end position="104"/>
    </location>
</feature>
<dbReference type="SUPFAM" id="SSF63433">
    <property type="entry name" value="Fumarylacetoacetate hydrolase, FAH, N-terminal domain"/>
    <property type="match status" value="1"/>
</dbReference>
<dbReference type="InterPro" id="IPR036462">
    <property type="entry name" value="Fumarylacetoacetase_N_sf"/>
</dbReference>
<name>A0ABW3BMZ2_9ACTN</name>
<dbReference type="PANTHER" id="PTHR43069:SF2">
    <property type="entry name" value="FUMARYLACETOACETASE"/>
    <property type="match status" value="1"/>
</dbReference>
<gene>
    <name evidence="3" type="ORF">ACFQZU_24230</name>
</gene>
<organism evidence="3 4">
    <name type="scientific">Streptomonospora algeriensis</name>
    <dbReference type="NCBI Taxonomy" id="995084"/>
    <lineage>
        <taxon>Bacteria</taxon>
        <taxon>Bacillati</taxon>
        <taxon>Actinomycetota</taxon>
        <taxon>Actinomycetes</taxon>
        <taxon>Streptosporangiales</taxon>
        <taxon>Nocardiopsidaceae</taxon>
        <taxon>Streptomonospora</taxon>
    </lineage>
</organism>
<keyword evidence="4" id="KW-1185">Reference proteome</keyword>
<dbReference type="Gene3D" id="2.30.30.230">
    <property type="entry name" value="Fumarylacetoacetase, N-terminal domain"/>
    <property type="match status" value="1"/>
</dbReference>
<evidence type="ECO:0000256" key="1">
    <source>
        <dbReference type="ARBA" id="ARBA00022723"/>
    </source>
</evidence>
<comment type="caution">
    <text evidence="3">The sequence shown here is derived from an EMBL/GenBank/DDBJ whole genome shotgun (WGS) entry which is preliminary data.</text>
</comment>
<sequence>MRTTWVPGADEAGYGADSLPYGVFVRDGAAPRVGVRIGPWVLDLVGALGGPEFEAPSLNRFMARGSTAWRATRAKVSGMLAAEKGRAAAEPHLVPLSQVELLCPFEVGDHAVFQGAAEHAACVQRLLRPGTVLPERWYRQPVGRHGRAGAVAAS</sequence>
<evidence type="ECO:0000313" key="3">
    <source>
        <dbReference type="EMBL" id="MFD0804405.1"/>
    </source>
</evidence>